<reference evidence="1" key="1">
    <citation type="journal article" date="2021" name="Proc. Natl. Acad. Sci. U.S.A.">
        <title>A Catalog of Tens of Thousands of Viruses from Human Metagenomes Reveals Hidden Associations with Chronic Diseases.</title>
        <authorList>
            <person name="Tisza M.J."/>
            <person name="Buck C.B."/>
        </authorList>
    </citation>
    <scope>NUCLEOTIDE SEQUENCE</scope>
    <source>
        <strain evidence="1">CtRQZ5</strain>
    </source>
</reference>
<sequence>MIKRFLILHNLSFQKYQILWLLATHRQIVLH</sequence>
<name>A0A8S5LXL7_9CAUD</name>
<proteinExistence type="predicted"/>
<evidence type="ECO:0000313" key="1">
    <source>
        <dbReference type="EMBL" id="DAD74774.1"/>
    </source>
</evidence>
<protein>
    <submittedName>
        <fullName evidence="1">Uncharacterized protein</fullName>
    </submittedName>
</protein>
<accession>A0A8S5LXL7</accession>
<dbReference type="EMBL" id="BK014764">
    <property type="protein sequence ID" value="DAD74774.1"/>
    <property type="molecule type" value="Genomic_DNA"/>
</dbReference>
<organism evidence="1">
    <name type="scientific">CrAss-like virus sp. ctRQZ5</name>
    <dbReference type="NCBI Taxonomy" id="2826824"/>
    <lineage>
        <taxon>Viruses</taxon>
        <taxon>Duplodnaviria</taxon>
        <taxon>Heunggongvirae</taxon>
        <taxon>Uroviricota</taxon>
        <taxon>Caudoviricetes</taxon>
        <taxon>Crassvirales</taxon>
    </lineage>
</organism>